<organism evidence="2 3">
    <name type="scientific">Galemys pyrenaicus</name>
    <name type="common">Iberian desman</name>
    <name type="synonym">Pyrenean desman</name>
    <dbReference type="NCBI Taxonomy" id="202257"/>
    <lineage>
        <taxon>Eukaryota</taxon>
        <taxon>Metazoa</taxon>
        <taxon>Chordata</taxon>
        <taxon>Craniata</taxon>
        <taxon>Vertebrata</taxon>
        <taxon>Euteleostomi</taxon>
        <taxon>Mammalia</taxon>
        <taxon>Eutheria</taxon>
        <taxon>Laurasiatheria</taxon>
        <taxon>Eulipotyphla</taxon>
        <taxon>Talpidae</taxon>
        <taxon>Galemys</taxon>
    </lineage>
</organism>
<evidence type="ECO:0000313" key="3">
    <source>
        <dbReference type="Proteomes" id="UP000700334"/>
    </source>
</evidence>
<protein>
    <submittedName>
        <fullName evidence="2">Endoplasmic reticulum membrane-associated RNA degradation protein</fullName>
    </submittedName>
</protein>
<gene>
    <name evidence="2" type="ORF">J0S82_015875</name>
</gene>
<dbReference type="EMBL" id="JAGFMF010012282">
    <property type="protein sequence ID" value="KAG8504747.1"/>
    <property type="molecule type" value="Genomic_DNA"/>
</dbReference>
<proteinExistence type="predicted"/>
<keyword evidence="3" id="KW-1185">Reference proteome</keyword>
<dbReference type="Proteomes" id="UP000700334">
    <property type="component" value="Unassembled WGS sequence"/>
</dbReference>
<accession>A0A8J5ZR99</accession>
<evidence type="ECO:0000256" key="1">
    <source>
        <dbReference type="SAM" id="MobiDB-lite"/>
    </source>
</evidence>
<sequence>MTTAGPSGHSPRESPPPQKFWAHSVLSLRVFKGVRRPGCKGVREELPPEQARPSLKRALGQTPDGAKAEARPGQNARLPPLLRLPGPEVDTGLLAGGTFRSGLRPAVEKASPCLSSSRLLKSILQYTENLVTCTSPEKNKWDETIALTHVALSKIWTFSEKQQMLVHLANKPTCGEVS</sequence>
<dbReference type="OrthoDB" id="49386at2759"/>
<evidence type="ECO:0000313" key="2">
    <source>
        <dbReference type="EMBL" id="KAG8504747.1"/>
    </source>
</evidence>
<dbReference type="AlphaFoldDB" id="A0A8J5ZR99"/>
<name>A0A8J5ZR99_GALPY</name>
<dbReference type="PANTHER" id="PTHR31701">
    <property type="entry name" value="ENDOPLASMIC RETICULUM MEMBRANE-ASSOCIATED RNA DEGRADATION PROTEIN"/>
    <property type="match status" value="1"/>
</dbReference>
<dbReference type="InterPro" id="IPR039635">
    <property type="entry name" value="ERMARD"/>
</dbReference>
<comment type="caution">
    <text evidence="2">The sequence shown here is derived from an EMBL/GenBank/DDBJ whole genome shotgun (WGS) entry which is preliminary data.</text>
</comment>
<feature type="region of interest" description="Disordered" evidence="1">
    <location>
        <begin position="39"/>
        <end position="84"/>
    </location>
</feature>
<dbReference type="PANTHER" id="PTHR31701:SF2">
    <property type="entry name" value="ENDOPLASMIC RETICULUM MEMBRANE-ASSOCIATED RNA DEGRADATION PROTEIN"/>
    <property type="match status" value="1"/>
</dbReference>
<reference evidence="2" key="1">
    <citation type="journal article" date="2021" name="Evol. Appl.">
        <title>The genome of the Pyrenean desman and the effects of bottlenecks and inbreeding on the genomic landscape of an endangered species.</title>
        <authorList>
            <person name="Escoda L."/>
            <person name="Castresana J."/>
        </authorList>
    </citation>
    <scope>NUCLEOTIDE SEQUENCE</scope>
    <source>
        <strain evidence="2">IBE-C5619</strain>
    </source>
</reference>